<evidence type="ECO:0000313" key="3">
    <source>
        <dbReference type="EMBL" id="SEN89558.1"/>
    </source>
</evidence>
<feature type="region of interest" description="Disordered" evidence="1">
    <location>
        <begin position="20"/>
        <end position="88"/>
    </location>
</feature>
<dbReference type="AlphaFoldDB" id="A0A1H8KAU6"/>
<feature type="compositionally biased region" description="Basic and acidic residues" evidence="1">
    <location>
        <begin position="29"/>
        <end position="39"/>
    </location>
</feature>
<protein>
    <recommendedName>
        <fullName evidence="5">Peptidase propeptide and YPEB domain-containing protein</fullName>
    </recommendedName>
</protein>
<keyword evidence="2" id="KW-0732">Signal</keyword>
<accession>A0A1H8KAU6</accession>
<evidence type="ECO:0000313" key="4">
    <source>
        <dbReference type="Proteomes" id="UP000199300"/>
    </source>
</evidence>
<gene>
    <name evidence="3" type="ORF">SAMN04488134_102217</name>
</gene>
<evidence type="ECO:0008006" key="5">
    <source>
        <dbReference type="Google" id="ProtNLM"/>
    </source>
</evidence>
<organism evidence="3 4">
    <name type="scientific">Amphibacillus marinus</name>
    <dbReference type="NCBI Taxonomy" id="872970"/>
    <lineage>
        <taxon>Bacteria</taxon>
        <taxon>Bacillati</taxon>
        <taxon>Bacillota</taxon>
        <taxon>Bacilli</taxon>
        <taxon>Bacillales</taxon>
        <taxon>Bacillaceae</taxon>
        <taxon>Amphibacillus</taxon>
    </lineage>
</organism>
<dbReference type="EMBL" id="FODJ01000002">
    <property type="protein sequence ID" value="SEN89558.1"/>
    <property type="molecule type" value="Genomic_DNA"/>
</dbReference>
<evidence type="ECO:0000256" key="1">
    <source>
        <dbReference type="SAM" id="MobiDB-lite"/>
    </source>
</evidence>
<dbReference type="RefSeq" id="WP_091495451.1">
    <property type="nucleotide sequence ID" value="NZ_FODJ01000002.1"/>
</dbReference>
<evidence type="ECO:0000256" key="2">
    <source>
        <dbReference type="SAM" id="SignalP"/>
    </source>
</evidence>
<name>A0A1H8KAU6_9BACI</name>
<proteinExistence type="predicted"/>
<reference evidence="3 4" key="1">
    <citation type="submission" date="2016-10" db="EMBL/GenBank/DDBJ databases">
        <authorList>
            <person name="de Groot N.N."/>
        </authorList>
    </citation>
    <scope>NUCLEOTIDE SEQUENCE [LARGE SCALE GENOMIC DNA]</scope>
    <source>
        <strain evidence="3 4">CGMCC 1.10434</strain>
    </source>
</reference>
<keyword evidence="4" id="KW-1185">Reference proteome</keyword>
<feature type="chain" id="PRO_5038850347" description="Peptidase propeptide and YPEB domain-containing protein" evidence="2">
    <location>
        <begin position="20"/>
        <end position="155"/>
    </location>
</feature>
<dbReference type="Proteomes" id="UP000199300">
    <property type="component" value="Unassembled WGS sequence"/>
</dbReference>
<feature type="signal peptide" evidence="2">
    <location>
        <begin position="1"/>
        <end position="19"/>
    </location>
</feature>
<sequence length="155" mass="17558">MKKLLLILSVLFIIGCQSAPDGRTAEQNQGKEHENEEKTQNPITNDEGEEERESNQTESQPDQDDEQESTDKTDDTSNGEMTEEDAIARVRDYFDAEVGASIEMNYMVDSEDENGHYLIQVFEVVDHGEGETHTATYGWYRVNSDTGEVIDIMNE</sequence>
<dbReference type="PROSITE" id="PS51257">
    <property type="entry name" value="PROKAR_LIPOPROTEIN"/>
    <property type="match status" value="1"/>
</dbReference>
<dbReference type="OrthoDB" id="574706at2"/>